<feature type="region of interest" description="Disordered" evidence="1">
    <location>
        <begin position="17"/>
        <end position="54"/>
    </location>
</feature>
<feature type="compositionally biased region" description="Acidic residues" evidence="1">
    <location>
        <begin position="373"/>
        <end position="385"/>
    </location>
</feature>
<feature type="compositionally biased region" description="Polar residues" evidence="1">
    <location>
        <begin position="397"/>
        <end position="440"/>
    </location>
</feature>
<dbReference type="Proteomes" id="UP000800200">
    <property type="component" value="Unassembled WGS sequence"/>
</dbReference>
<feature type="compositionally biased region" description="Polar residues" evidence="1">
    <location>
        <begin position="230"/>
        <end position="246"/>
    </location>
</feature>
<name>A0A6A6EJA3_9PEZI</name>
<feature type="compositionally biased region" description="Basic and acidic residues" evidence="1">
    <location>
        <begin position="42"/>
        <end position="54"/>
    </location>
</feature>
<sequence>MASSFSTLSLAPSLPQTKYIPYVPPALKPKTKSKAKAKAKPKITEHNLYEDDSHGYGGDWADINDFSADLLDSNALRSLDPGLPAAVGAAGPSGSLHLDGEGDLSTVPPPQILQSYQPGQEGPDRVTGVEEMDLAVDRVFDGSSPEFPLVLDDDTAGASHSMDNIQSSSGPREHQDDDLDAASMRAFSVENTGGVYNDSFPEKDERYDGVGMRNQPSATRKRKYAPFADTITSSVEVLDHTSTSASEDSRSAKRRSAQPQAERLASSPVCIPTSSTTTTKPPPQARDSHLSPLRISNDPNASDMDSGGKDNGADTSDLPRSDLLDLQNGGDGEHHEGVTDTELLHPSSQSISPSERREADQDFSPDSERGEDKSDDSDSEVGESEEDKRRRGPSRTGLKSQGGRTMSTTSRQLRSSPSRCQSGPKTDITTRSGSPQTSCPGTRAVYDSSINYGPSDNMAYQLTDITLCQVPLA</sequence>
<feature type="region of interest" description="Disordered" evidence="1">
    <location>
        <begin position="90"/>
        <end position="125"/>
    </location>
</feature>
<evidence type="ECO:0000313" key="3">
    <source>
        <dbReference type="Proteomes" id="UP000800200"/>
    </source>
</evidence>
<accession>A0A6A6EJA3</accession>
<dbReference type="AlphaFoldDB" id="A0A6A6EJA3"/>
<feature type="compositionally biased region" description="Low complexity" evidence="1">
    <location>
        <begin position="266"/>
        <end position="279"/>
    </location>
</feature>
<feature type="region of interest" description="Disordered" evidence="1">
    <location>
        <begin position="143"/>
        <end position="177"/>
    </location>
</feature>
<organism evidence="2 3">
    <name type="scientific">Zopfia rhizophila CBS 207.26</name>
    <dbReference type="NCBI Taxonomy" id="1314779"/>
    <lineage>
        <taxon>Eukaryota</taxon>
        <taxon>Fungi</taxon>
        <taxon>Dikarya</taxon>
        <taxon>Ascomycota</taxon>
        <taxon>Pezizomycotina</taxon>
        <taxon>Dothideomycetes</taxon>
        <taxon>Dothideomycetes incertae sedis</taxon>
        <taxon>Zopfiaceae</taxon>
        <taxon>Zopfia</taxon>
    </lineage>
</organism>
<proteinExistence type="predicted"/>
<dbReference type="OrthoDB" id="3562657at2759"/>
<reference evidence="2" key="1">
    <citation type="journal article" date="2020" name="Stud. Mycol.">
        <title>101 Dothideomycetes genomes: a test case for predicting lifestyles and emergence of pathogens.</title>
        <authorList>
            <person name="Haridas S."/>
            <person name="Albert R."/>
            <person name="Binder M."/>
            <person name="Bloem J."/>
            <person name="Labutti K."/>
            <person name="Salamov A."/>
            <person name="Andreopoulos B."/>
            <person name="Baker S."/>
            <person name="Barry K."/>
            <person name="Bills G."/>
            <person name="Bluhm B."/>
            <person name="Cannon C."/>
            <person name="Castanera R."/>
            <person name="Culley D."/>
            <person name="Daum C."/>
            <person name="Ezra D."/>
            <person name="Gonzalez J."/>
            <person name="Henrissat B."/>
            <person name="Kuo A."/>
            <person name="Liang C."/>
            <person name="Lipzen A."/>
            <person name="Lutzoni F."/>
            <person name="Magnuson J."/>
            <person name="Mondo S."/>
            <person name="Nolan M."/>
            <person name="Ohm R."/>
            <person name="Pangilinan J."/>
            <person name="Park H.-J."/>
            <person name="Ramirez L."/>
            <person name="Alfaro M."/>
            <person name="Sun H."/>
            <person name="Tritt A."/>
            <person name="Yoshinaga Y."/>
            <person name="Zwiers L.-H."/>
            <person name="Turgeon B."/>
            <person name="Goodwin S."/>
            <person name="Spatafora J."/>
            <person name="Crous P."/>
            <person name="Grigoriev I."/>
        </authorList>
    </citation>
    <scope>NUCLEOTIDE SEQUENCE</scope>
    <source>
        <strain evidence="2">CBS 207.26</strain>
    </source>
</reference>
<protein>
    <submittedName>
        <fullName evidence="2">Uncharacterized protein</fullName>
    </submittedName>
</protein>
<keyword evidence="3" id="KW-1185">Reference proteome</keyword>
<feature type="region of interest" description="Disordered" evidence="1">
    <location>
        <begin position="195"/>
        <end position="443"/>
    </location>
</feature>
<feature type="compositionally biased region" description="Polar residues" evidence="1">
    <location>
        <begin position="161"/>
        <end position="170"/>
    </location>
</feature>
<evidence type="ECO:0000313" key="2">
    <source>
        <dbReference type="EMBL" id="KAF2191744.1"/>
    </source>
</evidence>
<dbReference type="EMBL" id="ML994616">
    <property type="protein sequence ID" value="KAF2191744.1"/>
    <property type="molecule type" value="Genomic_DNA"/>
</dbReference>
<feature type="compositionally biased region" description="Basic and acidic residues" evidence="1">
    <location>
        <begin position="354"/>
        <end position="372"/>
    </location>
</feature>
<gene>
    <name evidence="2" type="ORF">K469DRAFT_695877</name>
</gene>
<feature type="compositionally biased region" description="Basic residues" evidence="1">
    <location>
        <begin position="29"/>
        <end position="41"/>
    </location>
</feature>
<feature type="compositionally biased region" description="Basic and acidic residues" evidence="1">
    <location>
        <begin position="306"/>
        <end position="323"/>
    </location>
</feature>
<evidence type="ECO:0000256" key="1">
    <source>
        <dbReference type="SAM" id="MobiDB-lite"/>
    </source>
</evidence>